<name>A0A2A3LYG8_PSEDL</name>
<organism evidence="3 4">
    <name type="scientific">Pseudomonas plecoglossicida</name>
    <dbReference type="NCBI Taxonomy" id="70775"/>
    <lineage>
        <taxon>Bacteria</taxon>
        <taxon>Pseudomonadati</taxon>
        <taxon>Pseudomonadota</taxon>
        <taxon>Gammaproteobacteria</taxon>
        <taxon>Pseudomonadales</taxon>
        <taxon>Pseudomonadaceae</taxon>
        <taxon>Pseudomonas</taxon>
    </lineage>
</organism>
<dbReference type="SUPFAM" id="SSF56399">
    <property type="entry name" value="ADP-ribosylation"/>
    <property type="match status" value="1"/>
</dbReference>
<evidence type="ECO:0000313" key="4">
    <source>
        <dbReference type="Proteomes" id="UP000218102"/>
    </source>
</evidence>
<dbReference type="Proteomes" id="UP000218102">
    <property type="component" value="Unassembled WGS sequence"/>
</dbReference>
<feature type="region of interest" description="Disordered" evidence="1">
    <location>
        <begin position="174"/>
        <end position="233"/>
    </location>
</feature>
<sequence length="293" mass="32271">MSSTAVTDRFFYQQDRLVSRYRDKHARLLYAEKLLAQLDARTDEHSMLLQTDSNGSVLNVRGQQRIRAYTPYGFSPDDSGKVLAGFNGEYLDVVTLGYPLGQAKRFYLARARFNSPDPLSPFGEGGTNCYTYCEGDPVNFADPTGLRRFYVSSPPRLPSGRPSTLFSRLVSRISPNRNSARGGSNPPPSSSLNISNQSSHQSAHRGHQAAGARPQETELRRIGSGGESPANLNERESFNLSQAWNRPGTIMQNLQIAIYLPYSIARRYPAISILAVIGIVGGITAAVLLTRKN</sequence>
<dbReference type="Gene3D" id="2.180.10.10">
    <property type="entry name" value="RHS repeat-associated core"/>
    <property type="match status" value="1"/>
</dbReference>
<accession>A0A2A3LYG8</accession>
<evidence type="ECO:0008006" key="5">
    <source>
        <dbReference type="Google" id="ProtNLM"/>
    </source>
</evidence>
<evidence type="ECO:0000256" key="2">
    <source>
        <dbReference type="SAM" id="Phobius"/>
    </source>
</evidence>
<keyword evidence="2" id="KW-0472">Membrane</keyword>
<dbReference type="InterPro" id="IPR022385">
    <property type="entry name" value="Rhs_assc_core"/>
</dbReference>
<dbReference type="AlphaFoldDB" id="A0A2A3LYG8"/>
<reference evidence="3 4" key="1">
    <citation type="submission" date="2017-09" db="EMBL/GenBank/DDBJ databases">
        <authorList>
            <person name="Ehlers B."/>
            <person name="Leendertz F.H."/>
        </authorList>
    </citation>
    <scope>NUCLEOTIDE SEQUENCE [LARGE SCALE GENOMIC DNA]</scope>
    <source>
        <strain evidence="3 4">DJ-1</strain>
    </source>
</reference>
<evidence type="ECO:0000256" key="1">
    <source>
        <dbReference type="SAM" id="MobiDB-lite"/>
    </source>
</evidence>
<gene>
    <name evidence="3" type="ORF">CMV24_25010</name>
</gene>
<comment type="caution">
    <text evidence="3">The sequence shown here is derived from an EMBL/GenBank/DDBJ whole genome shotgun (WGS) entry which is preliminary data.</text>
</comment>
<dbReference type="RefSeq" id="WP_080563782.1">
    <property type="nucleotide sequence ID" value="NZ_CP010359.1"/>
</dbReference>
<dbReference type="NCBIfam" id="TIGR03696">
    <property type="entry name" value="Rhs_assc_core"/>
    <property type="match status" value="1"/>
</dbReference>
<protein>
    <recommendedName>
        <fullName evidence="5">RHS repeat-associated core domain-containing protein</fullName>
    </recommendedName>
</protein>
<feature type="transmembrane region" description="Helical" evidence="2">
    <location>
        <begin position="268"/>
        <end position="289"/>
    </location>
</feature>
<proteinExistence type="predicted"/>
<keyword evidence="2" id="KW-1133">Transmembrane helix</keyword>
<evidence type="ECO:0000313" key="3">
    <source>
        <dbReference type="EMBL" id="PBJ92917.1"/>
    </source>
</evidence>
<feature type="compositionally biased region" description="Low complexity" evidence="1">
    <location>
        <begin position="190"/>
        <end position="201"/>
    </location>
</feature>
<keyword evidence="2" id="KW-0812">Transmembrane</keyword>
<dbReference type="EMBL" id="NTME01000038">
    <property type="protein sequence ID" value="PBJ92917.1"/>
    <property type="molecule type" value="Genomic_DNA"/>
</dbReference>